<comment type="catalytic activity">
    <reaction evidence="7 8">
        <text>7,8-dihydroneopterin 3'-triphosphate + H2O = 6-carboxy-5,6,7,8-tetrahydropterin + triphosphate + acetaldehyde + 2 H(+)</text>
        <dbReference type="Rhea" id="RHEA:27966"/>
        <dbReference type="ChEBI" id="CHEBI:15343"/>
        <dbReference type="ChEBI" id="CHEBI:15377"/>
        <dbReference type="ChEBI" id="CHEBI:15378"/>
        <dbReference type="ChEBI" id="CHEBI:18036"/>
        <dbReference type="ChEBI" id="CHEBI:58462"/>
        <dbReference type="ChEBI" id="CHEBI:61032"/>
        <dbReference type="EC" id="4.1.2.50"/>
    </reaction>
</comment>
<dbReference type="PANTHER" id="PTHR12589:SF7">
    <property type="entry name" value="6-PYRUVOYL TETRAHYDROBIOPTERIN SYNTHASE"/>
    <property type="match status" value="1"/>
</dbReference>
<dbReference type="Gene3D" id="3.30.479.10">
    <property type="entry name" value="6-pyruvoyl tetrahydropterin synthase/QueD"/>
    <property type="match status" value="1"/>
</dbReference>
<keyword evidence="8" id="KW-0671">Queuosine biosynthesis</keyword>
<dbReference type="GO" id="GO:0070497">
    <property type="term" value="F:6-carboxytetrahydropterin synthase activity"/>
    <property type="evidence" value="ECO:0007669"/>
    <property type="project" value="UniProtKB-EC"/>
</dbReference>
<evidence type="ECO:0000313" key="11">
    <source>
        <dbReference type="EMBL" id="KOT46757.1"/>
    </source>
</evidence>
<feature type="binding site" evidence="10">
    <location>
        <position position="42"/>
    </location>
    <ligand>
        <name>Zn(2+)</name>
        <dbReference type="ChEBI" id="CHEBI:29105"/>
    </ligand>
</feature>
<dbReference type="AlphaFoldDB" id="A0A0M8QN68"/>
<name>A0A0M8QN68_9ACTN</name>
<dbReference type="GO" id="GO:0008616">
    <property type="term" value="P:tRNA queuosine(34) biosynthetic process"/>
    <property type="evidence" value="ECO:0007669"/>
    <property type="project" value="UniProtKB-KW"/>
</dbReference>
<evidence type="ECO:0000256" key="6">
    <source>
        <dbReference type="ARBA" id="ARBA00023239"/>
    </source>
</evidence>
<evidence type="ECO:0000256" key="3">
    <source>
        <dbReference type="ARBA" id="ARBA00018141"/>
    </source>
</evidence>
<feature type="active site" description="Charge relay system" evidence="9">
    <location>
        <position position="82"/>
    </location>
</feature>
<dbReference type="PIRSF" id="PIRSF006113">
    <property type="entry name" value="PTP_synth"/>
    <property type="match status" value="1"/>
</dbReference>
<comment type="cofactor">
    <cofactor evidence="8 10">
        <name>Zn(2+)</name>
        <dbReference type="ChEBI" id="CHEBI:29105"/>
    </cofactor>
    <text evidence="8 10">Binds 1 zinc ion per subunit.</text>
</comment>
<comment type="pathway">
    <text evidence="1 8">Purine metabolism; 7-cyano-7-deazaguanine biosynthesis.</text>
</comment>
<dbReference type="PANTHER" id="PTHR12589">
    <property type="entry name" value="PYRUVOYL TETRAHYDROBIOPTERIN SYNTHASE"/>
    <property type="match status" value="1"/>
</dbReference>
<evidence type="ECO:0000256" key="4">
    <source>
        <dbReference type="ARBA" id="ARBA00022723"/>
    </source>
</evidence>
<dbReference type="PATRIC" id="fig|36816.3.peg.150"/>
<gene>
    <name evidence="11" type="ORF">ADK41_00700</name>
</gene>
<feature type="binding site" evidence="10">
    <location>
        <position position="25"/>
    </location>
    <ligand>
        <name>Zn(2+)</name>
        <dbReference type="ChEBI" id="CHEBI:29105"/>
    </ligand>
</feature>
<feature type="active site" description="Charge relay system" evidence="9">
    <location>
        <position position="125"/>
    </location>
</feature>
<dbReference type="InterPro" id="IPR038418">
    <property type="entry name" value="6-PTP_synth/QueD_sf"/>
</dbReference>
<comment type="similarity">
    <text evidence="2 8">Belongs to the PTPS family. QueD subfamily.</text>
</comment>
<dbReference type="GO" id="GO:0046872">
    <property type="term" value="F:metal ion binding"/>
    <property type="evidence" value="ECO:0007669"/>
    <property type="project" value="UniProtKB-KW"/>
</dbReference>
<dbReference type="SUPFAM" id="SSF55620">
    <property type="entry name" value="Tetrahydrobiopterin biosynthesis enzymes-like"/>
    <property type="match status" value="1"/>
</dbReference>
<reference evidence="11 12" key="1">
    <citation type="submission" date="2015-07" db="EMBL/GenBank/DDBJ databases">
        <authorList>
            <person name="Noorani M."/>
        </authorList>
    </citation>
    <scope>NUCLEOTIDE SEQUENCE [LARGE SCALE GENOMIC DNA]</scope>
    <source>
        <strain evidence="11 12">NRRL B-24567</strain>
    </source>
</reference>
<accession>A0A0M8QN68</accession>
<keyword evidence="6 8" id="KW-0456">Lyase</keyword>
<comment type="caution">
    <text evidence="11">The sequence shown here is derived from an EMBL/GenBank/DDBJ whole genome shotgun (WGS) entry which is preliminary data.</text>
</comment>
<protein>
    <recommendedName>
        <fullName evidence="3 8">6-carboxy-5,6,7,8-tetrahydropterin synthase</fullName>
        <ecNumber evidence="8">4.-.-.-</ecNumber>
    </recommendedName>
</protein>
<proteinExistence type="inferred from homology"/>
<feature type="active site" description="Proton acceptor" evidence="9">
    <location>
        <position position="36"/>
    </location>
</feature>
<dbReference type="InterPro" id="IPR007115">
    <property type="entry name" value="6-PTP_synth/QueD"/>
</dbReference>
<evidence type="ECO:0000256" key="9">
    <source>
        <dbReference type="PIRSR" id="PIRSR006113-1"/>
    </source>
</evidence>
<dbReference type="EMBL" id="LGCN01000001">
    <property type="protein sequence ID" value="KOT46757.1"/>
    <property type="molecule type" value="Genomic_DNA"/>
</dbReference>
<evidence type="ECO:0000313" key="12">
    <source>
        <dbReference type="Proteomes" id="UP000037773"/>
    </source>
</evidence>
<dbReference type="Proteomes" id="UP000037773">
    <property type="component" value="Unassembled WGS sequence"/>
</dbReference>
<evidence type="ECO:0000256" key="2">
    <source>
        <dbReference type="ARBA" id="ARBA00008900"/>
    </source>
</evidence>
<evidence type="ECO:0000256" key="5">
    <source>
        <dbReference type="ARBA" id="ARBA00022833"/>
    </source>
</evidence>
<evidence type="ECO:0000256" key="10">
    <source>
        <dbReference type="PIRSR" id="PIRSR006113-2"/>
    </source>
</evidence>
<organism evidence="11 12">
    <name type="scientific">Streptomyces caelestis</name>
    <dbReference type="NCBI Taxonomy" id="36816"/>
    <lineage>
        <taxon>Bacteria</taxon>
        <taxon>Bacillati</taxon>
        <taxon>Actinomycetota</taxon>
        <taxon>Actinomycetes</taxon>
        <taxon>Kitasatosporales</taxon>
        <taxon>Streptomycetaceae</taxon>
        <taxon>Streptomyces</taxon>
    </lineage>
</organism>
<feature type="binding site" evidence="10">
    <location>
        <position position="40"/>
    </location>
    <ligand>
        <name>Zn(2+)</name>
        <dbReference type="ChEBI" id="CHEBI:29105"/>
    </ligand>
</feature>
<evidence type="ECO:0000256" key="1">
    <source>
        <dbReference type="ARBA" id="ARBA00005061"/>
    </source>
</evidence>
<keyword evidence="12" id="KW-1185">Reference proteome</keyword>
<sequence length="140" mass="15908">MTTTTEQAPDGTFTISKRFTFDAAHQLTSLGPDHMCARLHGHGYRVEAVLSCAEDELVPPGFVVDFKDLEPLARYIKDTLDHRNLNEVLGFEPTSELLARHLAHWFLTHFTPAVADRLIQIRVSETEKTWATYTLNRRTA</sequence>
<dbReference type="RefSeq" id="WP_030819532.1">
    <property type="nucleotide sequence ID" value="NZ_LGCN01000001.1"/>
</dbReference>
<evidence type="ECO:0000256" key="7">
    <source>
        <dbReference type="ARBA" id="ARBA00048807"/>
    </source>
</evidence>
<keyword evidence="5 8" id="KW-0862">Zinc</keyword>
<evidence type="ECO:0000256" key="8">
    <source>
        <dbReference type="PIRNR" id="PIRNR006113"/>
    </source>
</evidence>
<dbReference type="EC" id="4.-.-.-" evidence="8"/>
<dbReference type="Pfam" id="PF01242">
    <property type="entry name" value="PTPS"/>
    <property type="match status" value="1"/>
</dbReference>
<keyword evidence="4 8" id="KW-0479">Metal-binding</keyword>
<dbReference type="OrthoDB" id="9804698at2"/>
<dbReference type="UniPathway" id="UPA00391"/>